<accession>A0A225UIW8</accession>
<dbReference type="Pfam" id="PF00078">
    <property type="entry name" value="RVT_1"/>
    <property type="match status" value="1"/>
</dbReference>
<dbReference type="InterPro" id="IPR050951">
    <property type="entry name" value="Retrovirus_Pol_polyprotein"/>
</dbReference>
<feature type="domain" description="Reverse transcriptase" evidence="1">
    <location>
        <begin position="1"/>
        <end position="105"/>
    </location>
</feature>
<dbReference type="FunFam" id="3.30.70.270:FF:000003">
    <property type="entry name" value="Transposon Ty3-G Gag-Pol polyprotein"/>
    <property type="match status" value="1"/>
</dbReference>
<dbReference type="InterPro" id="IPR043128">
    <property type="entry name" value="Rev_trsase/Diguanyl_cyclase"/>
</dbReference>
<evidence type="ECO:0000313" key="2">
    <source>
        <dbReference type="EMBL" id="OWY92965.1"/>
    </source>
</evidence>
<organism evidence="2 3">
    <name type="scientific">Phytophthora megakarya</name>
    <dbReference type="NCBI Taxonomy" id="4795"/>
    <lineage>
        <taxon>Eukaryota</taxon>
        <taxon>Sar</taxon>
        <taxon>Stramenopiles</taxon>
        <taxon>Oomycota</taxon>
        <taxon>Peronosporomycetes</taxon>
        <taxon>Peronosporales</taxon>
        <taxon>Peronosporaceae</taxon>
        <taxon>Phytophthora</taxon>
    </lineage>
</organism>
<dbReference type="Proteomes" id="UP000198211">
    <property type="component" value="Unassembled WGS sequence"/>
</dbReference>
<dbReference type="PROSITE" id="PS50878">
    <property type="entry name" value="RT_POL"/>
    <property type="match status" value="1"/>
</dbReference>
<proteinExistence type="predicted"/>
<dbReference type="EMBL" id="NBNE01016940">
    <property type="protein sequence ID" value="OWY92965.1"/>
    <property type="molecule type" value="Genomic_DNA"/>
</dbReference>
<comment type="caution">
    <text evidence="2">The sequence shown here is derived from an EMBL/GenBank/DDBJ whole genome shotgun (WGS) entry which is preliminary data.</text>
</comment>
<keyword evidence="3" id="KW-1185">Reference proteome</keyword>
<dbReference type="OrthoDB" id="121282at2759"/>
<evidence type="ECO:0000313" key="3">
    <source>
        <dbReference type="Proteomes" id="UP000198211"/>
    </source>
</evidence>
<dbReference type="InterPro" id="IPR043502">
    <property type="entry name" value="DNA/RNA_pol_sf"/>
</dbReference>
<evidence type="ECO:0000259" key="1">
    <source>
        <dbReference type="PROSITE" id="PS50878"/>
    </source>
</evidence>
<dbReference type="Gene3D" id="3.10.10.10">
    <property type="entry name" value="HIV Type 1 Reverse Transcriptase, subunit A, domain 1"/>
    <property type="match status" value="1"/>
</dbReference>
<dbReference type="CDD" id="cd01647">
    <property type="entry name" value="RT_LTR"/>
    <property type="match status" value="1"/>
</dbReference>
<name>A0A225UIW8_9STRA</name>
<dbReference type="STRING" id="4795.A0A225UIW8"/>
<reference evidence="3" key="1">
    <citation type="submission" date="2017-03" db="EMBL/GenBank/DDBJ databases">
        <title>Phytopthora megakarya and P. palmivora, two closely related causual agents of cacao black pod achieved similar genome size and gene model numbers by different mechanisms.</title>
        <authorList>
            <person name="Ali S."/>
            <person name="Shao J."/>
            <person name="Larry D.J."/>
            <person name="Kronmiller B."/>
            <person name="Shen D."/>
            <person name="Strem M.D."/>
            <person name="Melnick R.L."/>
            <person name="Guiltinan M.J."/>
            <person name="Tyler B.M."/>
            <person name="Meinhardt L.W."/>
            <person name="Bailey B.A."/>
        </authorList>
    </citation>
    <scope>NUCLEOTIDE SEQUENCE [LARGE SCALE GENOMIC DNA]</scope>
    <source>
        <strain evidence="3">zdho120</strain>
    </source>
</reference>
<dbReference type="SUPFAM" id="SSF56672">
    <property type="entry name" value="DNA/RNA polymerases"/>
    <property type="match status" value="1"/>
</dbReference>
<gene>
    <name evidence="2" type="ORF">PHMEG_00037802</name>
</gene>
<dbReference type="PANTHER" id="PTHR37984">
    <property type="entry name" value="PROTEIN CBG26694"/>
    <property type="match status" value="1"/>
</dbReference>
<protein>
    <submittedName>
        <fullName evidence="2">Retrovirus Polyprotein</fullName>
    </submittedName>
</protein>
<dbReference type="AlphaFoldDB" id="A0A225UIW8"/>
<dbReference type="InterPro" id="IPR000477">
    <property type="entry name" value="RT_dom"/>
</dbReference>
<sequence>MALSDKAKTAFTAKQGLYQFTRMPFGLMNAPSTFQCMMNSVLRGLTWTTCLVYLDDIVIYTRGGIERHILELACVLEGLSSAGLTLKLKKCVFATETMEYLGHELSKEGVRPLDRLVNAVREFPKPTDATEVKRFVHLAGYYRKFVKGFGSMMEPLVKLLRKNVHWDWGSAQDAAFDEVKRVLTTKPVLRYPDF</sequence>
<dbReference type="Gene3D" id="3.30.70.270">
    <property type="match status" value="2"/>
</dbReference>
<dbReference type="FunFam" id="3.30.70.270:FF:000020">
    <property type="entry name" value="Transposon Tf2-6 polyprotein-like Protein"/>
    <property type="match status" value="1"/>
</dbReference>
<dbReference type="PANTHER" id="PTHR37984:SF5">
    <property type="entry name" value="PROTEIN NYNRIN-LIKE"/>
    <property type="match status" value="1"/>
</dbReference>